<reference evidence="1" key="1">
    <citation type="submission" date="2021-05" db="EMBL/GenBank/DDBJ databases">
        <authorList>
            <person name="Pan Q."/>
            <person name="Jouanno E."/>
            <person name="Zahm M."/>
            <person name="Klopp C."/>
            <person name="Cabau C."/>
            <person name="Louis A."/>
            <person name="Berthelot C."/>
            <person name="Parey E."/>
            <person name="Roest Crollius H."/>
            <person name="Montfort J."/>
            <person name="Robinson-Rechavi M."/>
            <person name="Bouchez O."/>
            <person name="Lampietro C."/>
            <person name="Lopez Roques C."/>
            <person name="Donnadieu C."/>
            <person name="Postlethwait J."/>
            <person name="Bobe J."/>
            <person name="Dillon D."/>
            <person name="Chandos A."/>
            <person name="von Hippel F."/>
            <person name="Guiguen Y."/>
        </authorList>
    </citation>
    <scope>NUCLEOTIDE SEQUENCE</scope>
    <source>
        <strain evidence="1">YG-Jan2019</strain>
    </source>
</reference>
<gene>
    <name evidence="1" type="ORF">DPEC_G00023780</name>
</gene>
<organism evidence="1 2">
    <name type="scientific">Dallia pectoralis</name>
    <name type="common">Alaska blackfish</name>
    <dbReference type="NCBI Taxonomy" id="75939"/>
    <lineage>
        <taxon>Eukaryota</taxon>
        <taxon>Metazoa</taxon>
        <taxon>Chordata</taxon>
        <taxon>Craniata</taxon>
        <taxon>Vertebrata</taxon>
        <taxon>Euteleostomi</taxon>
        <taxon>Actinopterygii</taxon>
        <taxon>Neopterygii</taxon>
        <taxon>Teleostei</taxon>
        <taxon>Protacanthopterygii</taxon>
        <taxon>Esociformes</taxon>
        <taxon>Umbridae</taxon>
        <taxon>Dallia</taxon>
    </lineage>
</organism>
<dbReference type="EMBL" id="CM055729">
    <property type="protein sequence ID" value="KAJ8015211.1"/>
    <property type="molecule type" value="Genomic_DNA"/>
</dbReference>
<protein>
    <submittedName>
        <fullName evidence="1">Uncharacterized protein</fullName>
    </submittedName>
</protein>
<keyword evidence="2" id="KW-1185">Reference proteome</keyword>
<proteinExistence type="predicted"/>
<evidence type="ECO:0000313" key="1">
    <source>
        <dbReference type="EMBL" id="KAJ8015211.1"/>
    </source>
</evidence>
<name>A0ACC2HH18_DALPE</name>
<sequence>MDDFTSNSYTTQSVGVNDLSIMASGPSDVTTHQDPADATEECTGKKKSRFQTFKNFFAKKKRKESASPAGDSGLKSSQSSDNVNVSEPGVFIRTENDKGSGSKINLGNKALSHESVFVSDSPVSEVLGASQNNVHGKVKSLQFQLKQSIGLGSPALHVKKGDDTGTLSEDDGLPCSPPEYSTLHTVLGGVSHRSSSLMQRNSSLSLEGTDSDEDQISYEAGSRSISPLVSLPVDFSQPASPIGCLDNCAARHRLAVRQNAYIKTRKPTARVDGRLEGESAREEGLGVLITESVEEDEEDVECMQASAHGEEEEEEEEKEEEEQNDVLSNPEEEDEHDDQQDVSQSQDASSHSLQNDSGSEKCLQGHAEAPALKPRLWTQTASFTGSLDSLETPTGDDDELLLAPSGCEGAEGSSLLQEVLNSLKGPLTSGLVLETEKVMLEVKVDSSDAESFLNKQADHPEAPSLPSDPVPEQEIGLPSGEPDYKAEEWEGQSKEEGEEVAVETHPVYLTEGDQDMPLVDMEKEKDVSKEYKAVELEDNINETHPEEEDKGEEVDEDEEHERIVLELDQVDEDEEHERVVLELDQVDEDEEHERVVLELEEVDEDEEHERVGLEVEEVDEDKEHERVVLEVEEVDEDKEHERVGLEEIDEDEEHKRVGLEDVDEDDEQERVGLVEVDEDEELEMRESEKENLVDEEMAAGGKVEKEDKIKTVSEVPVQIAILEPEEKDDVLSPVGDDDDAQQDPDLERACESTKDYAELPDQTATEQTCASPLVISRASTTETYNHPEASPSVSTKLPNTSSPGAAAGSEPNPCEPSGEQTPPEDHGKTCSGSEQSRPRFTIAPAWQRVSIQDPPSPTPSPAPTPCGPGPVDTGVTSNRDPPSGEEPLSSVVVRIPASPSQIQCHTAPVTLPTDTPPATPAAPGEETPENLFGVRLRKTSLGILRLGSESDTPPASPAHSVSIEPQRVLFVDSPPNRRPALPRKPAELGSVVKPKRKPDLSVGQVPGGGSDSPSWISVARQKQRIFKENSLEETTEKDEQKSKTVVPALKSPVNKDPAKLPGSSGKDIVVCSLESSKPTMVNNEGKRAGAHPAPTSLAQDEPPWMALAKKKSKAWSEMPQIVQ</sequence>
<dbReference type="Proteomes" id="UP001157502">
    <property type="component" value="Chromosome 2"/>
</dbReference>
<evidence type="ECO:0000313" key="2">
    <source>
        <dbReference type="Proteomes" id="UP001157502"/>
    </source>
</evidence>
<comment type="caution">
    <text evidence="1">The sequence shown here is derived from an EMBL/GenBank/DDBJ whole genome shotgun (WGS) entry which is preliminary data.</text>
</comment>
<accession>A0ACC2HH18</accession>